<accession>A0ACC0P9J0</accession>
<dbReference type="EMBL" id="CM046390">
    <property type="protein sequence ID" value="KAI8562180.1"/>
    <property type="molecule type" value="Genomic_DNA"/>
</dbReference>
<sequence length="481" mass="56034">MVVANLKEEKEAINDDIIVFPRLKEVTLWILPKLKSFYTETQGFLFSHKAVFPVLKRMKFWNLAKITRIWDDQPLSEPEKEAKSFSELEHIFVDFCDQLEYVLPSYMLPQLKNLQELHIQMCTKVEVIISNNPKEKEATNNNDTIRFPQLKTLELWSLPNLKSFICSDETQSIFSNKVIFPVLKRVFISDLDKITRIWDDQPLSEPEKEAKSFSELEDICVHDCDQLEYVLPSYILPQLKNLQELHIESCRKMEVIISNNPKEKEATNNNDTIRFPQLKTLELWSLPNLKSFICSETQLFFSNKVVFPVLESLDFRDLDKITRIWDNQPLSEPEKEANFLQKTQVIGCNQLEYVLPFYMLPQLKNLQELFIWICTKVEDAFPVLKNIILDEDFEFLRNETSAKEVSIEEYCGTSGEESDYNGEEFDGDLETLTKEECSTSGKEKDHNGEELDEDLETPMKKVSMEECGTSGKENDHNGEQG</sequence>
<comment type="caution">
    <text evidence="1">The sequence shown here is derived from an EMBL/GenBank/DDBJ whole genome shotgun (WGS) entry which is preliminary data.</text>
</comment>
<evidence type="ECO:0000313" key="1">
    <source>
        <dbReference type="EMBL" id="KAI8562180.1"/>
    </source>
</evidence>
<protein>
    <submittedName>
        <fullName evidence="1">Uncharacterized protein</fullName>
    </submittedName>
</protein>
<organism evidence="1 2">
    <name type="scientific">Rhododendron molle</name>
    <name type="common">Chinese azalea</name>
    <name type="synonym">Azalea mollis</name>
    <dbReference type="NCBI Taxonomy" id="49168"/>
    <lineage>
        <taxon>Eukaryota</taxon>
        <taxon>Viridiplantae</taxon>
        <taxon>Streptophyta</taxon>
        <taxon>Embryophyta</taxon>
        <taxon>Tracheophyta</taxon>
        <taxon>Spermatophyta</taxon>
        <taxon>Magnoliopsida</taxon>
        <taxon>eudicotyledons</taxon>
        <taxon>Gunneridae</taxon>
        <taxon>Pentapetalae</taxon>
        <taxon>asterids</taxon>
        <taxon>Ericales</taxon>
        <taxon>Ericaceae</taxon>
        <taxon>Ericoideae</taxon>
        <taxon>Rhodoreae</taxon>
        <taxon>Rhododendron</taxon>
    </lineage>
</organism>
<proteinExistence type="predicted"/>
<keyword evidence="2" id="KW-1185">Reference proteome</keyword>
<evidence type="ECO:0000313" key="2">
    <source>
        <dbReference type="Proteomes" id="UP001062846"/>
    </source>
</evidence>
<dbReference type="Proteomes" id="UP001062846">
    <property type="component" value="Chromosome 3"/>
</dbReference>
<name>A0ACC0P9J0_RHOML</name>
<gene>
    <name evidence="1" type="ORF">RHMOL_Rhmol03G0014800</name>
</gene>
<reference evidence="1" key="1">
    <citation type="submission" date="2022-02" db="EMBL/GenBank/DDBJ databases">
        <title>Plant Genome Project.</title>
        <authorList>
            <person name="Zhang R.-G."/>
        </authorList>
    </citation>
    <scope>NUCLEOTIDE SEQUENCE</scope>
    <source>
        <strain evidence="1">AT1</strain>
    </source>
</reference>